<comment type="caution">
    <text evidence="3">The sequence shown here is derived from an EMBL/GenBank/DDBJ whole genome shotgun (WGS) entry which is preliminary data.</text>
</comment>
<dbReference type="InterPro" id="IPR002711">
    <property type="entry name" value="HNH"/>
</dbReference>
<dbReference type="Pfam" id="PF01844">
    <property type="entry name" value="HNH"/>
    <property type="match status" value="1"/>
</dbReference>
<dbReference type="EMBL" id="QVLV01000020">
    <property type="protein sequence ID" value="RGE56906.1"/>
    <property type="molecule type" value="Genomic_DNA"/>
</dbReference>
<evidence type="ECO:0000256" key="1">
    <source>
        <dbReference type="SAM" id="Coils"/>
    </source>
</evidence>
<evidence type="ECO:0000313" key="5">
    <source>
        <dbReference type="Proteomes" id="UP000260812"/>
    </source>
</evidence>
<dbReference type="CDD" id="cd00085">
    <property type="entry name" value="HNHc"/>
    <property type="match status" value="1"/>
</dbReference>
<evidence type="ECO:0000313" key="4">
    <source>
        <dbReference type="EMBL" id="RGE65704.1"/>
    </source>
</evidence>
<dbReference type="Gene3D" id="1.10.30.50">
    <property type="match status" value="1"/>
</dbReference>
<dbReference type="InterPro" id="IPR003615">
    <property type="entry name" value="HNH_nuc"/>
</dbReference>
<proteinExistence type="predicted"/>
<evidence type="ECO:0000259" key="2">
    <source>
        <dbReference type="SMART" id="SM00507"/>
    </source>
</evidence>
<feature type="coiled-coil region" evidence="1">
    <location>
        <begin position="256"/>
        <end position="295"/>
    </location>
</feature>
<keyword evidence="3" id="KW-0378">Hydrolase</keyword>
<protein>
    <submittedName>
        <fullName evidence="3">HNH endonuclease</fullName>
    </submittedName>
</protein>
<dbReference type="AlphaFoldDB" id="A0A3E3HYK0"/>
<gene>
    <name evidence="4" type="ORF">DWY69_25565</name>
    <name evidence="3" type="ORF">DXC51_22305</name>
</gene>
<evidence type="ECO:0000313" key="6">
    <source>
        <dbReference type="Proteomes" id="UP000261166"/>
    </source>
</evidence>
<organism evidence="3 5">
    <name type="scientific">Eisenbergiella massiliensis</name>
    <dbReference type="NCBI Taxonomy" id="1720294"/>
    <lineage>
        <taxon>Bacteria</taxon>
        <taxon>Bacillati</taxon>
        <taxon>Bacillota</taxon>
        <taxon>Clostridia</taxon>
        <taxon>Lachnospirales</taxon>
        <taxon>Lachnospiraceae</taxon>
        <taxon>Eisenbergiella</taxon>
    </lineage>
</organism>
<accession>A0A3E3HYK0</accession>
<dbReference type="Proteomes" id="UP000260812">
    <property type="component" value="Unassembled WGS sequence"/>
</dbReference>
<keyword evidence="3" id="KW-0255">Endonuclease</keyword>
<dbReference type="GO" id="GO:0004519">
    <property type="term" value="F:endonuclease activity"/>
    <property type="evidence" value="ECO:0007669"/>
    <property type="project" value="UniProtKB-KW"/>
</dbReference>
<reference evidence="3 6" key="1">
    <citation type="submission" date="2018-08" db="EMBL/GenBank/DDBJ databases">
        <title>A genome reference for cultivated species of the human gut microbiota.</title>
        <authorList>
            <person name="Zou Y."/>
            <person name="Xue W."/>
            <person name="Luo G."/>
        </authorList>
    </citation>
    <scope>NUCLEOTIDE SEQUENCE [LARGE SCALE GENOMIC DNA]</scope>
    <source>
        <strain evidence="4 6">AF26-4BH</strain>
        <strain evidence="3">TF05-5AC</strain>
    </source>
</reference>
<dbReference type="SMART" id="SM00507">
    <property type="entry name" value="HNHc"/>
    <property type="match status" value="1"/>
</dbReference>
<dbReference type="EMBL" id="QVLU01000033">
    <property type="protein sequence ID" value="RGE65704.1"/>
    <property type="molecule type" value="Genomic_DNA"/>
</dbReference>
<dbReference type="GO" id="GO:0003676">
    <property type="term" value="F:nucleic acid binding"/>
    <property type="evidence" value="ECO:0007669"/>
    <property type="project" value="InterPro"/>
</dbReference>
<sequence length="304" mass="35249">MKEVKRGDVIIHSYKKQIIAISVAKKDVYVAKKPVELSNDWQTDGWRVDTQYIVFPNPIITSNYMEELLELQPQTSAPFNRLGRGNTGYLFEATREMYEFIIAQTATYPQNENALKQALELVNQIEHPQNKVSEVEVVMELEAFKANILSVDKLAILLKETKPHKSQKTEVEVLYRSPYLKKMVKRMANGICQMCGEKAPFYDRNNEPYLEEHHVKQLAKGGSDTMDNVVAICPNCHRRVHVLKKDEDIIILEKMAKQNNNRYQRLLAYIEKMQNEQSINSLEEDMLQLMELQNEDSPNTNRSN</sequence>
<keyword evidence="1" id="KW-0175">Coiled coil</keyword>
<dbReference type="GO" id="GO:0008270">
    <property type="term" value="F:zinc ion binding"/>
    <property type="evidence" value="ECO:0007669"/>
    <property type="project" value="InterPro"/>
</dbReference>
<feature type="domain" description="HNH nuclease" evidence="2">
    <location>
        <begin position="179"/>
        <end position="238"/>
    </location>
</feature>
<keyword evidence="3" id="KW-0540">Nuclease</keyword>
<keyword evidence="5" id="KW-1185">Reference proteome</keyword>
<dbReference type="Proteomes" id="UP000261166">
    <property type="component" value="Unassembled WGS sequence"/>
</dbReference>
<name>A0A3E3HYK0_9FIRM</name>
<evidence type="ECO:0000313" key="3">
    <source>
        <dbReference type="EMBL" id="RGE56906.1"/>
    </source>
</evidence>
<dbReference type="OrthoDB" id="9779761at2"/>